<proteinExistence type="predicted"/>
<keyword evidence="2" id="KW-0677">Repeat</keyword>
<keyword evidence="1" id="KW-0479">Metal-binding</keyword>
<evidence type="ECO:0000256" key="1">
    <source>
        <dbReference type="ARBA" id="ARBA00022723"/>
    </source>
</evidence>
<dbReference type="PANTHER" id="PTHR24403">
    <property type="entry name" value="ZINC FINGER PROTEIN"/>
    <property type="match status" value="1"/>
</dbReference>
<keyword evidence="4" id="KW-0862">Zinc</keyword>
<keyword evidence="8" id="KW-1185">Reference proteome</keyword>
<reference evidence="7 8" key="1">
    <citation type="journal article" date="2019" name="PLoS Biol.">
        <title>Sex chromosomes control vertical transmission of feminizing Wolbachia symbionts in an isopod.</title>
        <authorList>
            <person name="Becking T."/>
            <person name="Chebbi M.A."/>
            <person name="Giraud I."/>
            <person name="Moumen B."/>
            <person name="Laverre T."/>
            <person name="Caubet Y."/>
            <person name="Peccoud J."/>
            <person name="Gilbert C."/>
            <person name="Cordaux R."/>
        </authorList>
    </citation>
    <scope>NUCLEOTIDE SEQUENCE [LARGE SCALE GENOMIC DNA]</scope>
    <source>
        <strain evidence="7">ANa2</strain>
        <tissue evidence="7">Whole body excluding digestive tract and cuticle</tissue>
    </source>
</reference>
<evidence type="ECO:0000256" key="5">
    <source>
        <dbReference type="PROSITE-ProRule" id="PRU00042"/>
    </source>
</evidence>
<dbReference type="EMBL" id="SEYY01022076">
    <property type="protein sequence ID" value="KAB7495826.1"/>
    <property type="molecule type" value="Genomic_DNA"/>
</dbReference>
<dbReference type="GO" id="GO:0005634">
    <property type="term" value="C:nucleus"/>
    <property type="evidence" value="ECO:0007669"/>
    <property type="project" value="TreeGrafter"/>
</dbReference>
<evidence type="ECO:0000256" key="3">
    <source>
        <dbReference type="ARBA" id="ARBA00022771"/>
    </source>
</evidence>
<dbReference type="GO" id="GO:0008270">
    <property type="term" value="F:zinc ion binding"/>
    <property type="evidence" value="ECO:0007669"/>
    <property type="project" value="UniProtKB-KW"/>
</dbReference>
<protein>
    <submittedName>
        <fullName evidence="7">Zinc finger and BTB domain-containing protein 7C</fullName>
    </submittedName>
</protein>
<keyword evidence="3 5" id="KW-0863">Zinc-finger</keyword>
<dbReference type="InterPro" id="IPR013087">
    <property type="entry name" value="Znf_C2H2_type"/>
</dbReference>
<evidence type="ECO:0000313" key="7">
    <source>
        <dbReference type="EMBL" id="KAB7495826.1"/>
    </source>
</evidence>
<dbReference type="PROSITE" id="PS00028">
    <property type="entry name" value="ZINC_FINGER_C2H2_1"/>
    <property type="match status" value="1"/>
</dbReference>
<sequence length="186" mass="21870">MASIPSYERGFPEYREREANYGVSSSLLYMEKKEGKIWKCLFPDCTYEDIKSNLTNHVRTHTGEKPFHCYLCSYRSSKSSNMYRHMKSKHFFGQFSYGTRNSNRPSETEQQFMMKKGFLWMCTYPDCSYACGSKGDLSKHIRKHTGERPFGCYFCPYRSKSSSHLYRHIKAVHSNQTFVAENDDQV</sequence>
<evidence type="ECO:0000259" key="6">
    <source>
        <dbReference type="PROSITE" id="PS50157"/>
    </source>
</evidence>
<name>A0A5N5SP82_9CRUS</name>
<dbReference type="Gene3D" id="3.30.160.60">
    <property type="entry name" value="Classic Zinc Finger"/>
    <property type="match status" value="4"/>
</dbReference>
<gene>
    <name evidence="7" type="primary">ZBTB7C</name>
    <name evidence="7" type="ORF">Anas_08453</name>
</gene>
<comment type="caution">
    <text evidence="7">The sequence shown here is derived from an EMBL/GenBank/DDBJ whole genome shotgun (WGS) entry which is preliminary data.</text>
</comment>
<evidence type="ECO:0000256" key="4">
    <source>
        <dbReference type="ARBA" id="ARBA00022833"/>
    </source>
</evidence>
<dbReference type="Proteomes" id="UP000326759">
    <property type="component" value="Unassembled WGS sequence"/>
</dbReference>
<evidence type="ECO:0000256" key="2">
    <source>
        <dbReference type="ARBA" id="ARBA00022737"/>
    </source>
</evidence>
<feature type="domain" description="C2H2-type" evidence="6">
    <location>
        <begin position="120"/>
        <end position="149"/>
    </location>
</feature>
<dbReference type="SMART" id="SM00355">
    <property type="entry name" value="ZnF_C2H2"/>
    <property type="match status" value="4"/>
</dbReference>
<dbReference type="InterPro" id="IPR050688">
    <property type="entry name" value="Zinc_finger/UBP_domain"/>
</dbReference>
<dbReference type="SUPFAM" id="SSF57667">
    <property type="entry name" value="beta-beta-alpha zinc fingers"/>
    <property type="match status" value="2"/>
</dbReference>
<evidence type="ECO:0000313" key="8">
    <source>
        <dbReference type="Proteomes" id="UP000326759"/>
    </source>
</evidence>
<feature type="domain" description="C2H2-type" evidence="6">
    <location>
        <begin position="150"/>
        <end position="178"/>
    </location>
</feature>
<dbReference type="AlphaFoldDB" id="A0A5N5SP82"/>
<organism evidence="7 8">
    <name type="scientific">Armadillidium nasatum</name>
    <dbReference type="NCBI Taxonomy" id="96803"/>
    <lineage>
        <taxon>Eukaryota</taxon>
        <taxon>Metazoa</taxon>
        <taxon>Ecdysozoa</taxon>
        <taxon>Arthropoda</taxon>
        <taxon>Crustacea</taxon>
        <taxon>Multicrustacea</taxon>
        <taxon>Malacostraca</taxon>
        <taxon>Eumalacostraca</taxon>
        <taxon>Peracarida</taxon>
        <taxon>Isopoda</taxon>
        <taxon>Oniscidea</taxon>
        <taxon>Crinocheta</taxon>
        <taxon>Armadillidiidae</taxon>
        <taxon>Armadillidium</taxon>
    </lineage>
</organism>
<dbReference type="InterPro" id="IPR036236">
    <property type="entry name" value="Znf_C2H2_sf"/>
</dbReference>
<dbReference type="PROSITE" id="PS50157">
    <property type="entry name" value="ZINC_FINGER_C2H2_2"/>
    <property type="match status" value="2"/>
</dbReference>
<dbReference type="FunFam" id="3.30.160.60:FF:000446">
    <property type="entry name" value="Zinc finger protein"/>
    <property type="match status" value="1"/>
</dbReference>
<dbReference type="OrthoDB" id="6330646at2759"/>
<accession>A0A5N5SP82</accession>
<dbReference type="GO" id="GO:0045944">
    <property type="term" value="P:positive regulation of transcription by RNA polymerase II"/>
    <property type="evidence" value="ECO:0007669"/>
    <property type="project" value="TreeGrafter"/>
</dbReference>
<dbReference type="PANTHER" id="PTHR24403:SF67">
    <property type="entry name" value="FI01116P-RELATED"/>
    <property type="match status" value="1"/>
</dbReference>